<dbReference type="PANTHER" id="PTHR36435:SF1">
    <property type="entry name" value="CAAX AMINO TERMINAL PROTEASE FAMILY PROTEIN"/>
    <property type="match status" value="1"/>
</dbReference>
<keyword evidence="3" id="KW-0378">Hydrolase</keyword>
<feature type="transmembrane region" description="Helical" evidence="1">
    <location>
        <begin position="12"/>
        <end position="30"/>
    </location>
</feature>
<evidence type="ECO:0000259" key="2">
    <source>
        <dbReference type="Pfam" id="PF02517"/>
    </source>
</evidence>
<dbReference type="GO" id="GO:0006508">
    <property type="term" value="P:proteolysis"/>
    <property type="evidence" value="ECO:0007669"/>
    <property type="project" value="UniProtKB-KW"/>
</dbReference>
<feature type="transmembrane region" description="Helical" evidence="1">
    <location>
        <begin position="335"/>
        <end position="355"/>
    </location>
</feature>
<sequence>MDRFAAVLKRDFIYILLLALIAGVFVSYHISDNSSDSDDTGQVVAEQQLDQQSLLEEKMRSGHINKSLSVFLLVMFAGAFLGILFLVIVLIKGFPKRKYYARSANSEDDVGGKAVLDHESAAPWTLWDVAKILIIFFTAYLAFSTLQGIATAVKKIPHEDINVQFAMILNMLFAEIVALFFLFRLIRINYDTSLDVFGLYPRNFMYHVMVGCMSYCMFLPFFFAVNYSTYKIAEVLGIELEPQQIFYLIADESNYTGHQYRVLILFIAFIGPVCEEIFFRGFLYRSLKKYIGAFGGLLISAVLFSLIHNNMMAFFPILGLGIMLGILVEKTGSLLPSIVMHIIVNSVSLALFFALTKQ</sequence>
<comment type="caution">
    <text evidence="3">The sequence shown here is derived from an EMBL/GenBank/DDBJ whole genome shotgun (WGS) entry which is preliminary data.</text>
</comment>
<keyword evidence="1" id="KW-0812">Transmembrane</keyword>
<dbReference type="PANTHER" id="PTHR36435">
    <property type="entry name" value="SLR1288 PROTEIN"/>
    <property type="match status" value="1"/>
</dbReference>
<evidence type="ECO:0000313" key="3">
    <source>
        <dbReference type="EMBL" id="RJP61190.1"/>
    </source>
</evidence>
<feature type="transmembrane region" description="Helical" evidence="1">
    <location>
        <begin position="313"/>
        <end position="328"/>
    </location>
</feature>
<evidence type="ECO:0000256" key="1">
    <source>
        <dbReference type="SAM" id="Phobius"/>
    </source>
</evidence>
<gene>
    <name evidence="3" type="ORF">C4541_02320</name>
</gene>
<dbReference type="GO" id="GO:0004175">
    <property type="term" value="F:endopeptidase activity"/>
    <property type="evidence" value="ECO:0007669"/>
    <property type="project" value="UniProtKB-ARBA"/>
</dbReference>
<dbReference type="InterPro" id="IPR003675">
    <property type="entry name" value="Rce1/LyrA-like_dom"/>
</dbReference>
<reference evidence="3 4" key="1">
    <citation type="journal article" date="2017" name="ISME J.">
        <title>Energy and carbon metabolisms in a deep terrestrial subsurface fluid microbial community.</title>
        <authorList>
            <person name="Momper L."/>
            <person name="Jungbluth S.P."/>
            <person name="Lee M.D."/>
            <person name="Amend J.P."/>
        </authorList>
    </citation>
    <scope>NUCLEOTIDE SEQUENCE [LARGE SCALE GENOMIC DNA]</scope>
    <source>
        <strain evidence="3">SURF_26</strain>
    </source>
</reference>
<feature type="transmembrane region" description="Helical" evidence="1">
    <location>
        <begin position="68"/>
        <end position="91"/>
    </location>
</feature>
<keyword evidence="1" id="KW-1133">Transmembrane helix</keyword>
<feature type="transmembrane region" description="Helical" evidence="1">
    <location>
        <begin position="204"/>
        <end position="225"/>
    </location>
</feature>
<keyword evidence="1" id="KW-0472">Membrane</keyword>
<keyword evidence="3" id="KW-0482">Metalloprotease</keyword>
<dbReference type="GO" id="GO:0008237">
    <property type="term" value="F:metallopeptidase activity"/>
    <property type="evidence" value="ECO:0007669"/>
    <property type="project" value="UniProtKB-KW"/>
</dbReference>
<accession>A0A3A4R9K8</accession>
<feature type="transmembrane region" description="Helical" evidence="1">
    <location>
        <begin position="165"/>
        <end position="183"/>
    </location>
</feature>
<dbReference type="Pfam" id="PF02517">
    <property type="entry name" value="Rce1-like"/>
    <property type="match status" value="1"/>
</dbReference>
<dbReference type="AlphaFoldDB" id="A0A3A4R9K8"/>
<feature type="transmembrane region" description="Helical" evidence="1">
    <location>
        <begin position="132"/>
        <end position="153"/>
    </location>
</feature>
<organism evidence="3 4">
    <name type="scientific">Candidatus Auribacter fodinae</name>
    <dbReference type="NCBI Taxonomy" id="2093366"/>
    <lineage>
        <taxon>Bacteria</taxon>
        <taxon>Pseudomonadati</taxon>
        <taxon>Candidatus Auribacterota</taxon>
        <taxon>Candidatus Auribacteria</taxon>
        <taxon>Candidatus Auribacterales</taxon>
        <taxon>Candidatus Auribacteraceae</taxon>
        <taxon>Candidatus Auribacter</taxon>
    </lineage>
</organism>
<dbReference type="EMBL" id="QZJZ01000015">
    <property type="protein sequence ID" value="RJP61190.1"/>
    <property type="molecule type" value="Genomic_DNA"/>
</dbReference>
<keyword evidence="3" id="KW-0645">Protease</keyword>
<evidence type="ECO:0000313" key="4">
    <source>
        <dbReference type="Proteomes" id="UP000266426"/>
    </source>
</evidence>
<protein>
    <submittedName>
        <fullName evidence="3">CPBP family intramembrane metalloprotease</fullName>
    </submittedName>
</protein>
<feature type="domain" description="CAAX prenyl protease 2/Lysostaphin resistance protein A-like" evidence="2">
    <location>
        <begin position="262"/>
        <end position="346"/>
    </location>
</feature>
<name>A0A3A4R9K8_9BACT</name>
<feature type="transmembrane region" description="Helical" evidence="1">
    <location>
        <begin position="290"/>
        <end position="307"/>
    </location>
</feature>
<dbReference type="Proteomes" id="UP000266426">
    <property type="component" value="Unassembled WGS sequence"/>
</dbReference>
<dbReference type="InterPro" id="IPR052710">
    <property type="entry name" value="CAAX_protease"/>
</dbReference>
<dbReference type="GO" id="GO:0080120">
    <property type="term" value="P:CAAX-box protein maturation"/>
    <property type="evidence" value="ECO:0007669"/>
    <property type="project" value="UniProtKB-ARBA"/>
</dbReference>
<proteinExistence type="predicted"/>
<feature type="transmembrane region" description="Helical" evidence="1">
    <location>
        <begin position="260"/>
        <end position="278"/>
    </location>
</feature>